<evidence type="ECO:0000313" key="1">
    <source>
        <dbReference type="EMBL" id="BCG44999.1"/>
    </source>
</evidence>
<dbReference type="EMBL" id="LC553734">
    <property type="protein sequence ID" value="BCG44999.1"/>
    <property type="molecule type" value="Genomic_DNA"/>
</dbReference>
<protein>
    <submittedName>
        <fullName evidence="1">Uncharacterized protein</fullName>
    </submittedName>
</protein>
<reference evidence="1 2" key="1">
    <citation type="submission" date="2020-06" db="EMBL/GenBank/DDBJ databases">
        <title>Complete Genome Sequence of the phage EK010 isolated from swine sewage.</title>
        <authorList>
            <person name="Shahin K."/>
            <person name="Bao H."/>
            <person name="Soleimani-Delfan A."/>
            <person name="Wang R."/>
        </authorList>
    </citation>
    <scope>NUCLEOTIDE SEQUENCE [LARGE SCALE GENOMIC DNA]</scope>
</reference>
<dbReference type="KEGG" id="vg:77949273"/>
<dbReference type="RefSeq" id="YP_010672983.1">
    <property type="nucleotide sequence ID" value="NC_070981.1"/>
</dbReference>
<accession>A0A6J4EH85</accession>
<dbReference type="GeneID" id="77949273"/>
<keyword evidence="2" id="KW-1185">Reference proteome</keyword>
<dbReference type="Proteomes" id="UP000505302">
    <property type="component" value="Segment"/>
</dbReference>
<organism evidence="1 2">
    <name type="scientific">Escherichia phage EK010</name>
    <dbReference type="NCBI Taxonomy" id="2742112"/>
    <lineage>
        <taxon>Viruses</taxon>
        <taxon>Duplodnaviria</taxon>
        <taxon>Heunggongvirae</taxon>
        <taxon>Uroviricota</taxon>
        <taxon>Caudoviricetes</taxon>
        <taxon>Mktvariviridae</taxon>
        <taxon>Gordonclarkvirinae</taxon>
        <taxon>Suseptimavirus</taxon>
        <taxon>Suseptimavirus EK010</taxon>
    </lineage>
</organism>
<evidence type="ECO:0000313" key="2">
    <source>
        <dbReference type="Proteomes" id="UP000505302"/>
    </source>
</evidence>
<sequence>MMDLIRKPAPKWNVYFQDATGKFHNQLVYSDEERDEVAAQIKADGGTVLKIYERE</sequence>
<proteinExistence type="predicted"/>
<name>A0A6J4EH85_9CAUD</name>